<keyword evidence="4" id="KW-1185">Reference proteome</keyword>
<dbReference type="Pfam" id="PF00989">
    <property type="entry name" value="PAS"/>
    <property type="match status" value="1"/>
</dbReference>
<gene>
    <name evidence="3" type="ORF">DespoDRAFT_03234</name>
</gene>
<dbReference type="eggNOG" id="COG4191">
    <property type="taxonomic scope" value="Bacteria"/>
</dbReference>
<evidence type="ECO:0000313" key="4">
    <source>
        <dbReference type="Proteomes" id="UP000005778"/>
    </source>
</evidence>
<dbReference type="RefSeq" id="WP_004074777.1">
    <property type="nucleotide sequence ID" value="NZ_CM001488.1"/>
</dbReference>
<dbReference type="Proteomes" id="UP000005778">
    <property type="component" value="Chromosome"/>
</dbReference>
<reference evidence="3 4" key="2">
    <citation type="submission" date="2012-02" db="EMBL/GenBank/DDBJ databases">
        <title>Improved High-Quality Draft sequence of Desulfobacter postgatei 2ac9.</title>
        <authorList>
            <consortium name="US DOE Joint Genome Institute"/>
            <person name="Lucas S."/>
            <person name="Han J."/>
            <person name="Lapidus A."/>
            <person name="Cheng J.-F."/>
            <person name="Goodwin L."/>
            <person name="Pitluck S."/>
            <person name="Peters L."/>
            <person name="Ovchinnikova G."/>
            <person name="Held B."/>
            <person name="Detter J.C."/>
            <person name="Han C."/>
            <person name="Tapia R."/>
            <person name="Land M."/>
            <person name="Hauser L."/>
            <person name="Kyrpides N."/>
            <person name="Ivanova N."/>
            <person name="Pagani I."/>
            <person name="Orellana R."/>
            <person name="Lovley D."/>
            <person name="Woyke T."/>
        </authorList>
    </citation>
    <scope>NUCLEOTIDE SEQUENCE [LARGE SCALE GENOMIC DNA]</scope>
    <source>
        <strain evidence="3 4">2ac9</strain>
    </source>
</reference>
<dbReference type="InterPro" id="IPR000014">
    <property type="entry name" value="PAS"/>
</dbReference>
<dbReference type="InterPro" id="IPR013767">
    <property type="entry name" value="PAS_fold"/>
</dbReference>
<evidence type="ECO:0000313" key="3">
    <source>
        <dbReference type="EMBL" id="EIM65015.1"/>
    </source>
</evidence>
<dbReference type="SUPFAM" id="SSF55785">
    <property type="entry name" value="PYP-like sensor domain (PAS domain)"/>
    <property type="match status" value="1"/>
</dbReference>
<dbReference type="CDD" id="cd00130">
    <property type="entry name" value="PAS"/>
    <property type="match status" value="1"/>
</dbReference>
<protein>
    <submittedName>
        <fullName evidence="3">PAS domain-containing protein</fullName>
    </submittedName>
</protein>
<feature type="domain" description="PAS fold" evidence="2">
    <location>
        <begin position="51"/>
        <end position="127"/>
    </location>
</feature>
<dbReference type="InterPro" id="IPR035965">
    <property type="entry name" value="PAS-like_dom_sf"/>
</dbReference>
<dbReference type="EMBL" id="CM001488">
    <property type="protein sequence ID" value="EIM65015.1"/>
    <property type="molecule type" value="Genomic_DNA"/>
</dbReference>
<name>I5B6A2_9BACT</name>
<dbReference type="STRING" id="879212.DespoDRAFT_03234"/>
<dbReference type="AlphaFoldDB" id="I5B6A2"/>
<reference evidence="3 4" key="1">
    <citation type="submission" date="2011-09" db="EMBL/GenBank/DDBJ databases">
        <authorList>
            <consortium name="US DOE Joint Genome Institute (JGI-PGF)"/>
            <person name="Lucas S."/>
            <person name="Han J."/>
            <person name="Lapidus A."/>
            <person name="Cheng J.-F."/>
            <person name="Goodwin L."/>
            <person name="Pitluck S."/>
            <person name="Peters L."/>
            <person name="Land M.L."/>
            <person name="Hauser L."/>
            <person name="Orellana R."/>
            <person name="Lovley D."/>
            <person name="Woyke T.J."/>
        </authorList>
    </citation>
    <scope>NUCLEOTIDE SEQUENCE [LARGE SCALE GENOMIC DNA]</scope>
    <source>
        <strain evidence="3 4">2ac9</strain>
    </source>
</reference>
<sequence length="145" mass="16887">MTSPNFATPLADSEDRLKLIQNLQTLRIELEMQNKELLRSQLELMTSKIYYTRLYDTTPVGDFTIDLNGIIMPANITIADMLSMESSSLLDKHITDYIVLKDHIIYYQHLKDLDTLKTRQVCELRMKKNETRYEIDQMGPVSGNR</sequence>
<feature type="coiled-coil region" evidence="1">
    <location>
        <begin position="16"/>
        <end position="43"/>
    </location>
</feature>
<accession>I5B6A2</accession>
<evidence type="ECO:0000256" key="1">
    <source>
        <dbReference type="SAM" id="Coils"/>
    </source>
</evidence>
<proteinExistence type="predicted"/>
<dbReference type="OrthoDB" id="5422462at2"/>
<dbReference type="GO" id="GO:0006355">
    <property type="term" value="P:regulation of DNA-templated transcription"/>
    <property type="evidence" value="ECO:0007669"/>
    <property type="project" value="InterPro"/>
</dbReference>
<organism evidence="3 4">
    <name type="scientific">Desulfobacter postgatei 2ac9</name>
    <dbReference type="NCBI Taxonomy" id="879212"/>
    <lineage>
        <taxon>Bacteria</taxon>
        <taxon>Pseudomonadati</taxon>
        <taxon>Thermodesulfobacteriota</taxon>
        <taxon>Desulfobacteria</taxon>
        <taxon>Desulfobacterales</taxon>
        <taxon>Desulfobacteraceae</taxon>
        <taxon>Desulfobacter</taxon>
    </lineage>
</organism>
<keyword evidence="1" id="KW-0175">Coiled coil</keyword>
<dbReference type="HOGENOM" id="CLU_1783762_0_0_7"/>
<dbReference type="Gene3D" id="3.30.450.20">
    <property type="entry name" value="PAS domain"/>
    <property type="match status" value="1"/>
</dbReference>
<evidence type="ECO:0000259" key="2">
    <source>
        <dbReference type="Pfam" id="PF00989"/>
    </source>
</evidence>